<accession>A0ABQ9Z8Q3</accession>
<keyword evidence="2" id="KW-1185">Reference proteome</keyword>
<name>A0ABQ9Z8Q3_9CRUS</name>
<sequence>MTTGSTRSLKRVYKDRVERSSSILERAQSYPLLPPKRAHSSPFQKLSSSRSLTLALELYLELSNFFKLFFGKRVFELKITRGIAQRSLTGQRRFNTKYNGKN</sequence>
<dbReference type="EMBL" id="JAOYFB010000003">
    <property type="protein sequence ID" value="KAK4009261.1"/>
    <property type="molecule type" value="Genomic_DNA"/>
</dbReference>
<protein>
    <submittedName>
        <fullName evidence="1">Uncharacterized protein</fullName>
    </submittedName>
</protein>
<evidence type="ECO:0000313" key="1">
    <source>
        <dbReference type="EMBL" id="KAK4009261.1"/>
    </source>
</evidence>
<organism evidence="1 2">
    <name type="scientific">Daphnia magna</name>
    <dbReference type="NCBI Taxonomy" id="35525"/>
    <lineage>
        <taxon>Eukaryota</taxon>
        <taxon>Metazoa</taxon>
        <taxon>Ecdysozoa</taxon>
        <taxon>Arthropoda</taxon>
        <taxon>Crustacea</taxon>
        <taxon>Branchiopoda</taxon>
        <taxon>Diplostraca</taxon>
        <taxon>Cladocera</taxon>
        <taxon>Anomopoda</taxon>
        <taxon>Daphniidae</taxon>
        <taxon>Daphnia</taxon>
    </lineage>
</organism>
<evidence type="ECO:0000313" key="2">
    <source>
        <dbReference type="Proteomes" id="UP001234178"/>
    </source>
</evidence>
<dbReference type="Proteomes" id="UP001234178">
    <property type="component" value="Unassembled WGS sequence"/>
</dbReference>
<comment type="caution">
    <text evidence="1">The sequence shown here is derived from an EMBL/GenBank/DDBJ whole genome shotgun (WGS) entry which is preliminary data.</text>
</comment>
<gene>
    <name evidence="1" type="ORF">OUZ56_018377</name>
</gene>
<reference evidence="1 2" key="1">
    <citation type="journal article" date="2023" name="Nucleic Acids Res.">
        <title>The hologenome of Daphnia magna reveals possible DNA methylation and microbiome-mediated evolution of the host genome.</title>
        <authorList>
            <person name="Chaturvedi A."/>
            <person name="Li X."/>
            <person name="Dhandapani V."/>
            <person name="Marshall H."/>
            <person name="Kissane S."/>
            <person name="Cuenca-Cambronero M."/>
            <person name="Asole G."/>
            <person name="Calvet F."/>
            <person name="Ruiz-Romero M."/>
            <person name="Marangio P."/>
            <person name="Guigo R."/>
            <person name="Rago D."/>
            <person name="Mirbahai L."/>
            <person name="Eastwood N."/>
            <person name="Colbourne J.K."/>
            <person name="Zhou J."/>
            <person name="Mallon E."/>
            <person name="Orsini L."/>
        </authorList>
    </citation>
    <scope>NUCLEOTIDE SEQUENCE [LARGE SCALE GENOMIC DNA]</scope>
    <source>
        <strain evidence="1">LRV0_1</strain>
    </source>
</reference>
<proteinExistence type="predicted"/>